<dbReference type="PANTHER" id="PTHR14580:SF0">
    <property type="entry name" value="MULTIPLE MYELOMA TUMOR-ASSOCIATED PROTEIN 2"/>
    <property type="match status" value="1"/>
</dbReference>
<proteinExistence type="predicted"/>
<feature type="domain" description="Multiple myeloma tumor-associated protein 2-like N-terminal" evidence="1">
    <location>
        <begin position="8"/>
        <end position="84"/>
    </location>
</feature>
<dbReference type="GO" id="GO:0016301">
    <property type="term" value="F:kinase activity"/>
    <property type="evidence" value="ECO:0007669"/>
    <property type="project" value="UniProtKB-KW"/>
</dbReference>
<dbReference type="EMBL" id="MCFL01000009">
    <property type="protein sequence ID" value="ORZ38368.1"/>
    <property type="molecule type" value="Genomic_DNA"/>
</dbReference>
<protein>
    <submittedName>
        <fullName evidence="2">Kinase phosphorylation protein-domain-containing protein</fullName>
    </submittedName>
</protein>
<accession>A0A1Y2HUS1</accession>
<dbReference type="Pfam" id="PF10159">
    <property type="entry name" value="MMtag"/>
    <property type="match status" value="1"/>
</dbReference>
<dbReference type="AlphaFoldDB" id="A0A1Y2HUS1"/>
<evidence type="ECO:0000313" key="2">
    <source>
        <dbReference type="EMBL" id="ORZ38368.1"/>
    </source>
</evidence>
<evidence type="ECO:0000313" key="3">
    <source>
        <dbReference type="Proteomes" id="UP000193411"/>
    </source>
</evidence>
<keyword evidence="2" id="KW-0418">Kinase</keyword>
<dbReference type="OrthoDB" id="5390672at2759"/>
<dbReference type="InterPro" id="IPR039207">
    <property type="entry name" value="MMTAG2-like"/>
</dbReference>
<dbReference type="InterPro" id="IPR019315">
    <property type="entry name" value="MMTA2_N"/>
</dbReference>
<keyword evidence="3" id="KW-1185">Reference proteome</keyword>
<sequence length="99" mass="11106">MFHPVRGGNRGGRDQFSWDEVKNDKHRENYLGHSVMAPVGRWQNGRDLTWYAKDGKDADAAKQAAQDELARVRAAEEEAMMVALYIISSCPCAPLCPRS</sequence>
<dbReference type="Proteomes" id="UP000193411">
    <property type="component" value="Unassembled WGS sequence"/>
</dbReference>
<name>A0A1Y2HUS1_9FUNG</name>
<evidence type="ECO:0000259" key="1">
    <source>
        <dbReference type="Pfam" id="PF10159"/>
    </source>
</evidence>
<comment type="caution">
    <text evidence="2">The sequence shown here is derived from an EMBL/GenBank/DDBJ whole genome shotgun (WGS) entry which is preliminary data.</text>
</comment>
<dbReference type="PANTHER" id="PTHR14580">
    <property type="entry name" value="MULTIPLE MYELOMA TUMOR-ASSOCIATED PROTEIN 2 FAMILY MEMBER"/>
    <property type="match status" value="1"/>
</dbReference>
<keyword evidence="2" id="KW-0808">Transferase</keyword>
<gene>
    <name evidence="2" type="ORF">BCR44DRAFT_34166</name>
</gene>
<reference evidence="2 3" key="1">
    <citation type="submission" date="2016-07" db="EMBL/GenBank/DDBJ databases">
        <title>Pervasive Adenine N6-methylation of Active Genes in Fungi.</title>
        <authorList>
            <consortium name="DOE Joint Genome Institute"/>
            <person name="Mondo S.J."/>
            <person name="Dannebaum R.O."/>
            <person name="Kuo R.C."/>
            <person name="Labutti K."/>
            <person name="Haridas S."/>
            <person name="Kuo A."/>
            <person name="Salamov A."/>
            <person name="Ahrendt S.R."/>
            <person name="Lipzen A."/>
            <person name="Sullivan W."/>
            <person name="Andreopoulos W.B."/>
            <person name="Clum A."/>
            <person name="Lindquist E."/>
            <person name="Daum C."/>
            <person name="Ramamoorthy G.K."/>
            <person name="Gryganskyi A."/>
            <person name="Culley D."/>
            <person name="Magnuson J.K."/>
            <person name="James T.Y."/>
            <person name="O'Malley M.A."/>
            <person name="Stajich J.E."/>
            <person name="Spatafora J.W."/>
            <person name="Visel A."/>
            <person name="Grigoriev I.V."/>
        </authorList>
    </citation>
    <scope>NUCLEOTIDE SEQUENCE [LARGE SCALE GENOMIC DNA]</scope>
    <source>
        <strain evidence="2 3">PL171</strain>
    </source>
</reference>
<organism evidence="2 3">
    <name type="scientific">Catenaria anguillulae PL171</name>
    <dbReference type="NCBI Taxonomy" id="765915"/>
    <lineage>
        <taxon>Eukaryota</taxon>
        <taxon>Fungi</taxon>
        <taxon>Fungi incertae sedis</taxon>
        <taxon>Blastocladiomycota</taxon>
        <taxon>Blastocladiomycetes</taxon>
        <taxon>Blastocladiales</taxon>
        <taxon>Catenariaceae</taxon>
        <taxon>Catenaria</taxon>
    </lineage>
</organism>